<protein>
    <submittedName>
        <fullName evidence="5">Indolepyruvate ferredoxin oxidoreductase, alpha and beta subunits</fullName>
        <ecNumber evidence="5">1.2.7.3</ecNumber>
    </submittedName>
</protein>
<accession>A0AB94IYI7</accession>
<keyword evidence="3" id="KW-0411">Iron-sulfur</keyword>
<dbReference type="SUPFAM" id="SSF54862">
    <property type="entry name" value="4Fe-4S ferredoxins"/>
    <property type="match status" value="1"/>
</dbReference>
<dbReference type="PANTHER" id="PTHR43122">
    <property type="entry name" value="FERREDOXIN SUBUNIT OF PYRUVATE:FLAVODOXIN OXIDOREDUCTASE-RELATED"/>
    <property type="match status" value="1"/>
</dbReference>
<reference evidence="6" key="1">
    <citation type="submission" date="2010-03" db="EMBL/GenBank/DDBJ databases">
        <title>The genome sequence of Synergistetes sp. SGP1.</title>
        <authorList>
            <consortium name="metaHIT consortium -- http://www.metahit.eu/"/>
            <person name="Pajon A."/>
            <person name="Turner K."/>
            <person name="Parkhill J."/>
            <person name="Wade W."/>
            <person name="Vartoukian S."/>
        </authorList>
    </citation>
    <scope>NUCLEOTIDE SEQUENCE [LARGE SCALE GENOMIC DNA]</scope>
    <source>
        <strain evidence="6">SGP1</strain>
    </source>
</reference>
<dbReference type="AlphaFoldDB" id="A0AB94IYI7"/>
<dbReference type="EMBL" id="FP929056">
    <property type="protein sequence ID" value="CBL28768.1"/>
    <property type="molecule type" value="Genomic_DNA"/>
</dbReference>
<sequence>MAKASANVELCKGCQLCVGNCPRKAIIPLETVNKKGYEIIKVDQDLCIGCGICYKVCPDYVFTIE</sequence>
<evidence type="ECO:0000313" key="6">
    <source>
        <dbReference type="Proteomes" id="UP000008957"/>
    </source>
</evidence>
<evidence type="ECO:0000313" key="5">
    <source>
        <dbReference type="EMBL" id="CBL28768.1"/>
    </source>
</evidence>
<dbReference type="EC" id="1.2.7.3" evidence="5"/>
<gene>
    <name evidence="5" type="ORF">SY1_19360</name>
</gene>
<feature type="domain" description="4Fe-4S ferredoxin-type" evidence="4">
    <location>
        <begin position="2"/>
        <end position="31"/>
    </location>
</feature>
<dbReference type="PANTHER" id="PTHR43122:SF1">
    <property type="entry name" value="IRON-SULFUR-BINDING PROTEIN"/>
    <property type="match status" value="1"/>
</dbReference>
<evidence type="ECO:0000256" key="1">
    <source>
        <dbReference type="ARBA" id="ARBA00022723"/>
    </source>
</evidence>
<dbReference type="GO" id="GO:0047553">
    <property type="term" value="F:2-oxoglutarate synthase activity"/>
    <property type="evidence" value="ECO:0007669"/>
    <property type="project" value="UniProtKB-EC"/>
</dbReference>
<proteinExistence type="predicted"/>
<dbReference type="RefSeq" id="WP_015556915.1">
    <property type="nucleotide sequence ID" value="NC_021038.1"/>
</dbReference>
<name>A0AB94IYI7_9BACT</name>
<keyword evidence="6" id="KW-1185">Reference proteome</keyword>
<evidence type="ECO:0000256" key="3">
    <source>
        <dbReference type="ARBA" id="ARBA00023014"/>
    </source>
</evidence>
<dbReference type="InterPro" id="IPR017900">
    <property type="entry name" value="4Fe4S_Fe_S_CS"/>
</dbReference>
<keyword evidence="1" id="KW-0479">Metal-binding</keyword>
<dbReference type="PROSITE" id="PS51379">
    <property type="entry name" value="4FE4S_FER_2"/>
    <property type="match status" value="2"/>
</dbReference>
<keyword evidence="2" id="KW-0408">Iron</keyword>
<evidence type="ECO:0000256" key="2">
    <source>
        <dbReference type="ARBA" id="ARBA00023004"/>
    </source>
</evidence>
<evidence type="ECO:0000259" key="4">
    <source>
        <dbReference type="PROSITE" id="PS51379"/>
    </source>
</evidence>
<dbReference type="KEGG" id="sbr:SY1_19360"/>
<dbReference type="PROSITE" id="PS00198">
    <property type="entry name" value="4FE4S_FER_1"/>
    <property type="match status" value="1"/>
</dbReference>
<dbReference type="Gene3D" id="3.30.70.20">
    <property type="match status" value="1"/>
</dbReference>
<dbReference type="InterPro" id="IPR017896">
    <property type="entry name" value="4Fe4S_Fe-S-bd"/>
</dbReference>
<feature type="domain" description="4Fe-4S ferredoxin-type" evidence="4">
    <location>
        <begin position="38"/>
        <end position="65"/>
    </location>
</feature>
<keyword evidence="5" id="KW-0560">Oxidoreductase</keyword>
<dbReference type="Pfam" id="PF12838">
    <property type="entry name" value="Fer4_7"/>
    <property type="match status" value="1"/>
</dbReference>
<reference evidence="5 6" key="2">
    <citation type="submission" date="2010-03" db="EMBL/GenBank/DDBJ databases">
        <authorList>
            <person name="Pajon A."/>
        </authorList>
    </citation>
    <scope>NUCLEOTIDE SEQUENCE [LARGE SCALE GENOMIC DNA]</scope>
    <source>
        <strain evidence="5 6">SGP1</strain>
    </source>
</reference>
<dbReference type="GO" id="GO:0046872">
    <property type="term" value="F:metal ion binding"/>
    <property type="evidence" value="ECO:0007669"/>
    <property type="project" value="UniProtKB-KW"/>
</dbReference>
<organism evidence="5 6">
    <name type="scientific">Fretibacterium fastidiosum</name>
    <dbReference type="NCBI Taxonomy" id="651822"/>
    <lineage>
        <taxon>Bacteria</taxon>
        <taxon>Thermotogati</taxon>
        <taxon>Synergistota</taxon>
        <taxon>Synergistia</taxon>
        <taxon>Synergistales</taxon>
        <taxon>Aminobacteriaceae</taxon>
        <taxon>Fretibacterium</taxon>
    </lineage>
</organism>
<dbReference type="GO" id="GO:0051536">
    <property type="term" value="F:iron-sulfur cluster binding"/>
    <property type="evidence" value="ECO:0007669"/>
    <property type="project" value="UniProtKB-KW"/>
</dbReference>
<dbReference type="Proteomes" id="UP000008957">
    <property type="component" value="Chromosome"/>
</dbReference>